<protein>
    <submittedName>
        <fullName evidence="1">Acetoacetate decarboxylase</fullName>
    </submittedName>
</protein>
<evidence type="ECO:0000313" key="1">
    <source>
        <dbReference type="EMBL" id="AEH36697.1"/>
    </source>
</evidence>
<dbReference type="eggNOG" id="arCOG09106">
    <property type="taxonomic scope" value="Archaea"/>
</dbReference>
<dbReference type="Gene3D" id="2.40.400.10">
    <property type="entry name" value="Acetoacetate decarboxylase-like"/>
    <property type="match status" value="1"/>
</dbReference>
<organism evidence="1 2">
    <name type="scientific">Halopiger xanaduensis (strain DSM 18323 / JCM 14033 / SH-6)</name>
    <dbReference type="NCBI Taxonomy" id="797210"/>
    <lineage>
        <taxon>Archaea</taxon>
        <taxon>Methanobacteriati</taxon>
        <taxon>Methanobacteriota</taxon>
        <taxon>Stenosarchaea group</taxon>
        <taxon>Halobacteria</taxon>
        <taxon>Halobacteriales</taxon>
        <taxon>Natrialbaceae</taxon>
        <taxon>Halopiger</taxon>
    </lineage>
</organism>
<keyword evidence="2" id="KW-1185">Reference proteome</keyword>
<dbReference type="InterPro" id="IPR010451">
    <property type="entry name" value="Acetoacetate_decarboxylase"/>
</dbReference>
<proteinExistence type="predicted"/>
<dbReference type="InterPro" id="IPR023375">
    <property type="entry name" value="ADC_dom_sf"/>
</dbReference>
<dbReference type="STRING" id="797210.Halxa_2072"/>
<name>F8D7W6_HALXS</name>
<sequence>MDVRFRNGIPRRTIGLAAVGSSVVFEPMSADLPRSDGDRSRVRLSTGHTVSLPLELSFAMGGVVVSARRRVLESVLPSKLEPLAIAPGIGCVALVGIRYRQVGRDGGTGLEPYDEFAVIVPAVRGSRTRLPLAQLFGGELGGYVHRLPVTSDASVALGREIWGYPKERGALTVADTPRGIRIAVGGRDSGPGNDANGGDEPAVRLAVPRPRIGGRHRDLTLRSYSTKDGTLRRARARVRGELAIGPPVGASLSVAPELASEVGLWQRPIARLYGSDVRARLHEGVPLE</sequence>
<dbReference type="GO" id="GO:0016829">
    <property type="term" value="F:lyase activity"/>
    <property type="evidence" value="ECO:0007669"/>
    <property type="project" value="InterPro"/>
</dbReference>
<reference evidence="1 2" key="1">
    <citation type="journal article" date="2012" name="Stand. Genomic Sci.">
        <title>Complete genome sequence of Halopiger xanaduensis type strain (SH-6(T)).</title>
        <authorList>
            <person name="Anderson I."/>
            <person name="Tindall B.J."/>
            <person name="Rohde M."/>
            <person name="Lucas S."/>
            <person name="Han J."/>
            <person name="Lapidus A."/>
            <person name="Cheng J.F."/>
            <person name="Goodwin L."/>
            <person name="Pitluck S."/>
            <person name="Peters L."/>
            <person name="Pati A."/>
            <person name="Mikhailova N."/>
            <person name="Pagani I."/>
            <person name="Teshima H."/>
            <person name="Han C."/>
            <person name="Tapia R."/>
            <person name="Land M."/>
            <person name="Woyke T."/>
            <person name="Klenk H.P."/>
            <person name="Kyrpides N."/>
            <person name="Ivanova N."/>
        </authorList>
    </citation>
    <scope>NUCLEOTIDE SEQUENCE [LARGE SCALE GENOMIC DNA]</scope>
    <source>
        <strain evidence="2">DSM 18323 / JCM 14033 / SH-6</strain>
    </source>
</reference>
<dbReference type="HOGENOM" id="CLU_965080_0_0_2"/>
<dbReference type="Pfam" id="PF06314">
    <property type="entry name" value="ADC"/>
    <property type="match status" value="1"/>
</dbReference>
<dbReference type="AlphaFoldDB" id="F8D7W6"/>
<dbReference type="KEGG" id="hxa:Halxa_2072"/>
<dbReference type="SUPFAM" id="SSF160104">
    <property type="entry name" value="Acetoacetate decarboxylase-like"/>
    <property type="match status" value="1"/>
</dbReference>
<gene>
    <name evidence="1" type="ordered locus">Halxa_2072</name>
</gene>
<accession>F8D7W6</accession>
<dbReference type="EMBL" id="CP002839">
    <property type="protein sequence ID" value="AEH36697.1"/>
    <property type="molecule type" value="Genomic_DNA"/>
</dbReference>
<evidence type="ECO:0000313" key="2">
    <source>
        <dbReference type="Proteomes" id="UP000006794"/>
    </source>
</evidence>
<dbReference type="Proteomes" id="UP000006794">
    <property type="component" value="Chromosome"/>
</dbReference>